<evidence type="ECO:0000256" key="1">
    <source>
        <dbReference type="SAM" id="MobiDB-lite"/>
    </source>
</evidence>
<evidence type="ECO:0000313" key="4">
    <source>
        <dbReference type="Proteomes" id="UP001448207"/>
    </source>
</evidence>
<name>A0ABR3BH70_PHYBL</name>
<feature type="compositionally biased region" description="Basic and acidic residues" evidence="1">
    <location>
        <begin position="370"/>
        <end position="387"/>
    </location>
</feature>
<dbReference type="InterPro" id="IPR025187">
    <property type="entry name" value="DUF4112"/>
</dbReference>
<accession>A0ABR3BH70</accession>
<protein>
    <recommendedName>
        <fullName evidence="5">DUF4112 domain-containing protein</fullName>
    </recommendedName>
</protein>
<evidence type="ECO:0008006" key="5">
    <source>
        <dbReference type="Google" id="ProtNLM"/>
    </source>
</evidence>
<feature type="transmembrane region" description="Helical" evidence="2">
    <location>
        <begin position="114"/>
        <end position="136"/>
    </location>
</feature>
<reference evidence="3 4" key="1">
    <citation type="submission" date="2024-04" db="EMBL/GenBank/DDBJ databases">
        <title>Symmetric and asymmetric DNA N6-adenine methylation regulates different biological responses in Mucorales.</title>
        <authorList>
            <consortium name="Lawrence Berkeley National Laboratory"/>
            <person name="Lax C."/>
            <person name="Mondo S.J."/>
            <person name="Osorio-Concepcion M."/>
            <person name="Muszewska A."/>
            <person name="Corrochano-Luque M."/>
            <person name="Gutierrez G."/>
            <person name="Riley R."/>
            <person name="Lipzen A."/>
            <person name="Guo J."/>
            <person name="Hundley H."/>
            <person name="Amirebrahimi M."/>
            <person name="Ng V."/>
            <person name="Lorenzo-Gutierrez D."/>
            <person name="Binder U."/>
            <person name="Yang J."/>
            <person name="Song Y."/>
            <person name="Canovas D."/>
            <person name="Navarro E."/>
            <person name="Freitag M."/>
            <person name="Gabaldon T."/>
            <person name="Grigoriev I.V."/>
            <person name="Corrochano L.M."/>
            <person name="Nicolas F.E."/>
            <person name="Garre V."/>
        </authorList>
    </citation>
    <scope>NUCLEOTIDE SEQUENCE [LARGE SCALE GENOMIC DNA]</scope>
    <source>
        <strain evidence="3 4">L51</strain>
    </source>
</reference>
<dbReference type="PANTHER" id="PTHR35519:SF2">
    <property type="entry name" value="PH DOMAIN PROTEIN"/>
    <property type="match status" value="1"/>
</dbReference>
<gene>
    <name evidence="3" type="ORF">J3Q64DRAFT_1844810</name>
</gene>
<proteinExistence type="predicted"/>
<sequence length="527" mass="58077">MMYKPNVKYSPVLSTTPLLYSHNTIYDPALGSPRIKNDGWNTLDPDSPLKLSDQHILRQVQQQAWWLDRDYRFCGLAVGLDGIIGLVPVIGDLVGAVFSLHLIWMACQIRLPRYIIFQMLLNVLADFLIGLVPVVGDILDTMFRCNIRNAQMLEKHLLNSNALRQPEQGMVENERSSTPARLSASASASPSPSPSPSALLLLYKDPSNISSDVIKSHPTDKPPCVPVRARATHMTNHLLTPTPSVCQEHDTFESMSGSPLLDQPQTPPSEMNIQMNGTHCIHHNDNCDGPNGSNSDSVDAALVDLLKVTKNNNHNNHKNNDSSDGNTLGDTVQSDIADSPQSASRTAPTTETTETEPAIKSDSADDEAESDAHTKDKKDKSEEDKPKLNPLVHKPNKFVGKRQAFSFSVGCQDTLVECSPFNKFVTAKQKKRIIQKSGNPTDLLVALYNPITPLEQNDALQPLTGNSQSNNPNISSNSSSSGQEDDYNGLSVSTIVDPTKINLQDRIILRRESKRHFRKPLRRSAKC</sequence>
<evidence type="ECO:0000256" key="2">
    <source>
        <dbReference type="SAM" id="Phobius"/>
    </source>
</evidence>
<dbReference type="Proteomes" id="UP001448207">
    <property type="component" value="Unassembled WGS sequence"/>
</dbReference>
<organism evidence="3 4">
    <name type="scientific">Phycomyces blakesleeanus</name>
    <dbReference type="NCBI Taxonomy" id="4837"/>
    <lineage>
        <taxon>Eukaryota</taxon>
        <taxon>Fungi</taxon>
        <taxon>Fungi incertae sedis</taxon>
        <taxon>Mucoromycota</taxon>
        <taxon>Mucoromycotina</taxon>
        <taxon>Mucoromycetes</taxon>
        <taxon>Mucorales</taxon>
        <taxon>Phycomycetaceae</taxon>
        <taxon>Phycomyces</taxon>
    </lineage>
</organism>
<feature type="region of interest" description="Disordered" evidence="1">
    <location>
        <begin position="310"/>
        <end position="395"/>
    </location>
</feature>
<dbReference type="PANTHER" id="PTHR35519">
    <property type="entry name" value="MEMBRANE PROTEINS"/>
    <property type="match status" value="1"/>
</dbReference>
<feature type="compositionally biased region" description="Low complexity" evidence="1">
    <location>
        <begin position="466"/>
        <end position="481"/>
    </location>
</feature>
<keyword evidence="2" id="KW-0472">Membrane</keyword>
<dbReference type="Pfam" id="PF13430">
    <property type="entry name" value="DUF4112"/>
    <property type="match status" value="1"/>
</dbReference>
<feature type="region of interest" description="Disordered" evidence="1">
    <location>
        <begin position="457"/>
        <end position="489"/>
    </location>
</feature>
<feature type="region of interest" description="Disordered" evidence="1">
    <location>
        <begin position="164"/>
        <end position="197"/>
    </location>
</feature>
<keyword evidence="2" id="KW-1133">Transmembrane helix</keyword>
<feature type="transmembrane region" description="Helical" evidence="2">
    <location>
        <begin position="83"/>
        <end position="107"/>
    </location>
</feature>
<dbReference type="EMBL" id="JBCLYO010000001">
    <property type="protein sequence ID" value="KAL0097516.1"/>
    <property type="molecule type" value="Genomic_DNA"/>
</dbReference>
<feature type="compositionally biased region" description="Low complexity" evidence="1">
    <location>
        <begin position="346"/>
        <end position="356"/>
    </location>
</feature>
<feature type="compositionally biased region" description="Polar residues" evidence="1">
    <location>
        <begin position="322"/>
        <end position="345"/>
    </location>
</feature>
<feature type="region of interest" description="Disordered" evidence="1">
    <location>
        <begin position="250"/>
        <end position="276"/>
    </location>
</feature>
<comment type="caution">
    <text evidence="3">The sequence shown here is derived from an EMBL/GenBank/DDBJ whole genome shotgun (WGS) entry which is preliminary data.</text>
</comment>
<feature type="compositionally biased region" description="Low complexity" evidence="1">
    <location>
        <begin position="176"/>
        <end position="197"/>
    </location>
</feature>
<evidence type="ECO:0000313" key="3">
    <source>
        <dbReference type="EMBL" id="KAL0097516.1"/>
    </source>
</evidence>
<keyword evidence="2" id="KW-0812">Transmembrane</keyword>
<keyword evidence="4" id="KW-1185">Reference proteome</keyword>